<reference evidence="21" key="1">
    <citation type="submission" date="2025-08" db="UniProtKB">
        <authorList>
            <consortium name="Ensembl"/>
        </authorList>
    </citation>
    <scope>IDENTIFICATION</scope>
</reference>
<dbReference type="GO" id="GO:0000228">
    <property type="term" value="C:nuclear chromosome"/>
    <property type="evidence" value="ECO:0007669"/>
    <property type="project" value="TreeGrafter"/>
</dbReference>
<dbReference type="PROSITE" id="PS00633">
    <property type="entry name" value="BROMODOMAIN_1"/>
    <property type="match status" value="1"/>
</dbReference>
<dbReference type="InterPro" id="IPR019786">
    <property type="entry name" value="Zinc_finger_PHD-type_CS"/>
</dbReference>
<dbReference type="InterPro" id="IPR011011">
    <property type="entry name" value="Znf_FYVE_PHD"/>
</dbReference>
<evidence type="ECO:0000256" key="15">
    <source>
        <dbReference type="PROSITE-ProRule" id="PRU00475"/>
    </source>
</evidence>
<dbReference type="InterPro" id="IPR047171">
    <property type="entry name" value="BAZ1A"/>
</dbReference>
<dbReference type="InterPro" id="IPR018359">
    <property type="entry name" value="Bromodomain_CS"/>
</dbReference>
<dbReference type="InterPro" id="IPR036427">
    <property type="entry name" value="Bromodomain-like_sf"/>
</dbReference>
<feature type="domain" description="DDT" evidence="19">
    <location>
        <begin position="414"/>
        <end position="479"/>
    </location>
</feature>
<comment type="subcellular location">
    <subcellularLocation>
        <location evidence="1 15">Nucleus</location>
    </subcellularLocation>
</comment>
<feature type="domain" description="PHD-type" evidence="18">
    <location>
        <begin position="1150"/>
        <end position="1200"/>
    </location>
</feature>
<dbReference type="PROSITE" id="PS51136">
    <property type="entry name" value="WAC"/>
    <property type="match status" value="1"/>
</dbReference>
<dbReference type="GO" id="GO:0008270">
    <property type="term" value="F:zinc ion binding"/>
    <property type="evidence" value="ECO:0007669"/>
    <property type="project" value="UniProtKB-KW"/>
</dbReference>
<dbReference type="SMART" id="SM00297">
    <property type="entry name" value="BROMO"/>
    <property type="match status" value="1"/>
</dbReference>
<dbReference type="Pfam" id="PF15613">
    <property type="entry name" value="WSD"/>
    <property type="match status" value="1"/>
</dbReference>
<dbReference type="GO" id="GO:0045740">
    <property type="term" value="P:positive regulation of DNA replication"/>
    <property type="evidence" value="ECO:0007669"/>
    <property type="project" value="TreeGrafter"/>
</dbReference>
<keyword evidence="3" id="KW-0597">Phosphoprotein</keyword>
<dbReference type="Proteomes" id="UP000472276">
    <property type="component" value="Unassembled WGS sequence"/>
</dbReference>
<evidence type="ECO:0000256" key="7">
    <source>
        <dbReference type="ARBA" id="ARBA00023015"/>
    </source>
</evidence>
<sequence length="1506" mass="171712">MPLLHRKPFIRQKPPADLRPDEEVFLCKITHEIFRTYDEFFERTILCNSLVWSCALTGRVGLTYLEAVESERRARQSLESFPQSLVVPLLHLAALSQCCRLTELCEDVYTFVKDRFFPGEVVDVSGCNGARYVCEILQVHLPDSSVSRAPDVNGHGKMADDDTIVISDSDDEHNAFQSSTVQVNGKKSLSPSVFKYTVRMMKNKHSEPFTVTANQISRKKSALSRERLKLLFKQHCEPQNGIVTLKPSSMAKYQLSKQTFSQFFPDEPPLFSFSPSSKCGRRDSPGQASSSLLKAAEEKLKLLQQREEMVAAAQDKARLKKEKEEVQEAKRREREDKERLREEQRRRFEEEKQRRREEKERRKLEKDREREKLKEEKKKYAEQLKLWSKPREDMDCEDLKELPRPIPVKTRLPAELFGDALMVLEFLQAFGEAFDLKDEFPDGVSLEVLEEALVGSDPEGPLCELLFFFLTAIFQALDEEQEEVATDQVEDLTDALDDDSDPTCSALSAIASLAAAWPQLHQGCTLKQLDLDSCTLSEILRLHILASGADCNHGNAKFRYQKQGGFTVMDDPCVELRLADPALLKKLSSTAVYDLTPGEKLRILQALVGKVLTLASSRDLIEDCVEEQRAARHELREIRAEQHRREREEAAHRVRLRKEEKMREQEQRMRAKEEKMKEQELKGRLQTNGDSVTEHHAENEEEQSSKIMKAKGNQKEQQQQTVSDLKPPTSLTAEELGREQEKLLQSEQTGPVPGKRSWERKIEKEREKTENLLQQANRKQHSRETMATTTRASVRELQERIQKAAACTCLLPLGRDRLYRRYWLFPSASALFVEADYFGLTEDMLQPSPKPDQDTSTTKVEKGEEVAKDEAASAGTPINQSNQWSFYSSLEEVDQLIEALNPRGHRESSLKEALLQERERLQHLLKSCDRNKYEHTEDQESSQALPECTAAAESMMEVRLRELLLDIEDRIHQGTLGTLKVMDRQIWRSALEAGNYELLTSDGRENTGMNGRVEAMEVDCAHLRARDRLQEVKSDSSAAYGSSGSGTPQVVSSSVRILAQALAHIEQGIDRRFLKAPLADEDSKKDHKMKNKKKKDEDQASDDGSDCGRVSKTVLERWRESLQSCSSLSQVFVHLSSLERSILWSRSILNARCRICRCKGDADNMVLCDSCDRGHHTHCLRPRMKSVPEGEWFCPDCRPKQRSNRLPSRQRSSIDEEEERDYDDEEEEEEQSEEEEEEESEEESEEEEEEEVVVILNPKKRQTPLPKGKSQQATPKNSITTSGKNTSASKSSGKKPITPPASDGKIPTRSRSRTAAHVSHENVEPNSHINKRNTKTSPAQSESRKRSLTETAAPRKLSRPILPVLPSSHSPGASSSSSNRRSSGRNQGVHELSACEQLTVELVRHEDSWPFMKLVSRTQVPDYYDIIKKPIALNTIREKVNNCEYQTAGEYISDVELMFSNCLQYNPRHTNEAKAGHRLQRFFHAELSRLGLLEHVSALPTKRSRH</sequence>
<feature type="region of interest" description="Disordered" evidence="16">
    <location>
        <begin position="1080"/>
        <end position="1106"/>
    </location>
</feature>
<dbReference type="Ensembl" id="ENSOABT00000007258.2">
    <property type="protein sequence ID" value="ENSOABP00000007011.2"/>
    <property type="gene ID" value="ENSOABG00000003886.2"/>
</dbReference>
<dbReference type="SUPFAM" id="SSF57903">
    <property type="entry name" value="FYVE/PHD zinc finger"/>
    <property type="match status" value="1"/>
</dbReference>
<evidence type="ECO:0000259" key="20">
    <source>
        <dbReference type="PROSITE" id="PS51136"/>
    </source>
</evidence>
<dbReference type="FunFam" id="3.30.40.10:FF:000300">
    <property type="entry name" value="Bromodomain adjacent to zinc finger domain protein 1A"/>
    <property type="match status" value="1"/>
</dbReference>
<feature type="compositionally biased region" description="Low complexity" evidence="16">
    <location>
        <begin position="1366"/>
        <end position="1386"/>
    </location>
</feature>
<dbReference type="SMART" id="SM00571">
    <property type="entry name" value="DDT"/>
    <property type="match status" value="1"/>
</dbReference>
<feature type="region of interest" description="Disordered" evidence="16">
    <location>
        <begin position="314"/>
        <end position="372"/>
    </location>
</feature>
<dbReference type="InterPro" id="IPR001487">
    <property type="entry name" value="Bromodomain"/>
</dbReference>
<keyword evidence="11 15" id="KW-0539">Nucleus</keyword>
<evidence type="ECO:0000256" key="1">
    <source>
        <dbReference type="ARBA" id="ARBA00004123"/>
    </source>
</evidence>
<dbReference type="Gene3D" id="1.20.920.10">
    <property type="entry name" value="Bromodomain-like"/>
    <property type="match status" value="1"/>
</dbReference>
<dbReference type="PROSITE" id="PS50827">
    <property type="entry name" value="DDT"/>
    <property type="match status" value="1"/>
</dbReference>
<protein>
    <recommendedName>
        <fullName evidence="12">Bromodomain adjacent to zinc finger domain protein 1A</fullName>
    </recommendedName>
</protein>
<reference evidence="21" key="2">
    <citation type="submission" date="2025-09" db="UniProtKB">
        <authorList>
            <consortium name="Ensembl"/>
        </authorList>
    </citation>
    <scope>IDENTIFICATION</scope>
</reference>
<dbReference type="GO" id="GO:0008623">
    <property type="term" value="C:CHRAC"/>
    <property type="evidence" value="ECO:0007669"/>
    <property type="project" value="TreeGrafter"/>
</dbReference>
<feature type="region of interest" description="Disordered" evidence="16">
    <location>
        <begin position="1201"/>
        <end position="1389"/>
    </location>
</feature>
<feature type="compositionally biased region" description="Polar residues" evidence="16">
    <location>
        <begin position="1269"/>
        <end position="1291"/>
    </location>
</feature>
<evidence type="ECO:0000256" key="4">
    <source>
        <dbReference type="ARBA" id="ARBA00022723"/>
    </source>
</evidence>
<dbReference type="AlphaFoldDB" id="A0A668S2Q0"/>
<dbReference type="RefSeq" id="XP_031584179.2">
    <property type="nucleotide sequence ID" value="XM_031728319.2"/>
</dbReference>
<evidence type="ECO:0000256" key="9">
    <source>
        <dbReference type="ARBA" id="ARBA00023117"/>
    </source>
</evidence>
<keyword evidence="4" id="KW-0479">Metal-binding</keyword>
<feature type="compositionally biased region" description="Acidic residues" evidence="16">
    <location>
        <begin position="1215"/>
        <end position="1252"/>
    </location>
</feature>
<dbReference type="PROSITE" id="PS01359">
    <property type="entry name" value="ZF_PHD_1"/>
    <property type="match status" value="1"/>
</dbReference>
<dbReference type="Pfam" id="PF02791">
    <property type="entry name" value="DDT"/>
    <property type="match status" value="1"/>
</dbReference>
<evidence type="ECO:0000256" key="16">
    <source>
        <dbReference type="SAM" id="MobiDB-lite"/>
    </source>
</evidence>
<dbReference type="SMART" id="SM00249">
    <property type="entry name" value="PHD"/>
    <property type="match status" value="1"/>
</dbReference>
<comment type="similarity">
    <text evidence="2">Belongs to the WAL family.</text>
</comment>
<dbReference type="InterPro" id="IPR019787">
    <property type="entry name" value="Znf_PHD-finger"/>
</dbReference>
<proteinExistence type="inferred from homology"/>
<feature type="compositionally biased region" description="Basic and acidic residues" evidence="16">
    <location>
        <begin position="859"/>
        <end position="871"/>
    </location>
</feature>
<dbReference type="PROSITE" id="PS50014">
    <property type="entry name" value="BROMODOMAIN_2"/>
    <property type="match status" value="1"/>
</dbReference>
<evidence type="ECO:0000259" key="19">
    <source>
        <dbReference type="PROSITE" id="PS50827"/>
    </source>
</evidence>
<evidence type="ECO:0000313" key="22">
    <source>
        <dbReference type="Proteomes" id="UP000472276"/>
    </source>
</evidence>
<evidence type="ECO:0000256" key="13">
    <source>
        <dbReference type="PROSITE-ProRule" id="PRU00035"/>
    </source>
</evidence>
<feature type="compositionally biased region" description="Basic and acidic residues" evidence="16">
    <location>
        <begin position="642"/>
        <end position="683"/>
    </location>
</feature>
<feature type="region of interest" description="Disordered" evidence="16">
    <location>
        <begin position="844"/>
        <end position="879"/>
    </location>
</feature>
<dbReference type="InterPro" id="IPR018501">
    <property type="entry name" value="DDT_dom"/>
</dbReference>
<dbReference type="Pfam" id="PF00628">
    <property type="entry name" value="PHD"/>
    <property type="match status" value="1"/>
</dbReference>
<evidence type="ECO:0000313" key="21">
    <source>
        <dbReference type="Ensembl" id="ENSOABP00000007011.2"/>
    </source>
</evidence>
<dbReference type="PROSITE" id="PS50016">
    <property type="entry name" value="ZF_PHD_2"/>
    <property type="match status" value="1"/>
</dbReference>
<keyword evidence="9 13" id="KW-0103">Bromodomain</keyword>
<keyword evidence="10" id="KW-0804">Transcription</keyword>
<feature type="region of interest" description="Disordered" evidence="16">
    <location>
        <begin position="642"/>
        <end position="729"/>
    </location>
</feature>
<evidence type="ECO:0000256" key="3">
    <source>
        <dbReference type="ARBA" id="ARBA00022553"/>
    </source>
</evidence>
<keyword evidence="22" id="KW-1185">Reference proteome</keyword>
<keyword evidence="8" id="KW-0175">Coiled coil</keyword>
<dbReference type="GO" id="GO:0003677">
    <property type="term" value="F:DNA binding"/>
    <property type="evidence" value="ECO:0007669"/>
    <property type="project" value="TreeGrafter"/>
</dbReference>
<dbReference type="PANTHER" id="PTHR46510">
    <property type="entry name" value="BROMODOMAIN ADJACENT TO ZINC FINGER DOMAIN PROTEIN 1A"/>
    <property type="match status" value="1"/>
</dbReference>
<evidence type="ECO:0000256" key="11">
    <source>
        <dbReference type="ARBA" id="ARBA00023242"/>
    </source>
</evidence>
<evidence type="ECO:0000259" key="17">
    <source>
        <dbReference type="PROSITE" id="PS50014"/>
    </source>
</evidence>
<dbReference type="SUPFAM" id="SSF47370">
    <property type="entry name" value="Bromodomain"/>
    <property type="match status" value="1"/>
</dbReference>
<accession>A0A668S2Q0</accession>
<dbReference type="GeneID" id="116311261"/>
<dbReference type="InterPro" id="IPR001965">
    <property type="entry name" value="Znf_PHD"/>
</dbReference>
<evidence type="ECO:0000256" key="8">
    <source>
        <dbReference type="ARBA" id="ARBA00023054"/>
    </source>
</evidence>
<keyword evidence="5 14" id="KW-0863">Zinc-finger</keyword>
<dbReference type="GO" id="GO:0006338">
    <property type="term" value="P:chromatin remodeling"/>
    <property type="evidence" value="ECO:0007669"/>
    <property type="project" value="InterPro"/>
</dbReference>
<dbReference type="InterPro" id="IPR028941">
    <property type="entry name" value="WHIM2_dom"/>
</dbReference>
<evidence type="ECO:0000256" key="5">
    <source>
        <dbReference type="ARBA" id="ARBA00022771"/>
    </source>
</evidence>
<feature type="region of interest" description="Disordered" evidence="16">
    <location>
        <begin position="741"/>
        <end position="761"/>
    </location>
</feature>
<dbReference type="Pfam" id="PF00439">
    <property type="entry name" value="Bromodomain"/>
    <property type="match status" value="1"/>
</dbReference>
<dbReference type="Pfam" id="PF10537">
    <property type="entry name" value="WAC_Acf1_DNA_bd"/>
    <property type="match status" value="1"/>
</dbReference>
<dbReference type="GO" id="GO:0006355">
    <property type="term" value="P:regulation of DNA-templated transcription"/>
    <property type="evidence" value="ECO:0007669"/>
    <property type="project" value="TreeGrafter"/>
</dbReference>
<feature type="domain" description="Bromo" evidence="17">
    <location>
        <begin position="1403"/>
        <end position="1473"/>
    </location>
</feature>
<evidence type="ECO:0000256" key="2">
    <source>
        <dbReference type="ARBA" id="ARBA00007444"/>
    </source>
</evidence>
<dbReference type="PRINTS" id="PR00503">
    <property type="entry name" value="BROMODOMAIN"/>
</dbReference>
<dbReference type="Gene3D" id="3.30.40.10">
    <property type="entry name" value="Zinc/RING finger domain, C3HC4 (zinc finger)"/>
    <property type="match status" value="1"/>
</dbReference>
<evidence type="ECO:0000259" key="18">
    <source>
        <dbReference type="PROSITE" id="PS50016"/>
    </source>
</evidence>
<gene>
    <name evidence="21" type="primary">BAZ1A</name>
</gene>
<evidence type="ECO:0000256" key="6">
    <source>
        <dbReference type="ARBA" id="ARBA00022833"/>
    </source>
</evidence>
<dbReference type="InterPro" id="IPR013083">
    <property type="entry name" value="Znf_RING/FYVE/PHD"/>
</dbReference>
<evidence type="ECO:0000256" key="10">
    <source>
        <dbReference type="ARBA" id="ARBA00023163"/>
    </source>
</evidence>
<organism evidence="21 22">
    <name type="scientific">Oreochromis aureus</name>
    <name type="common">Israeli tilapia</name>
    <name type="synonym">Chromis aureus</name>
    <dbReference type="NCBI Taxonomy" id="47969"/>
    <lineage>
        <taxon>Eukaryota</taxon>
        <taxon>Metazoa</taxon>
        <taxon>Chordata</taxon>
        <taxon>Craniata</taxon>
        <taxon>Vertebrata</taxon>
        <taxon>Euteleostomi</taxon>
        <taxon>Actinopterygii</taxon>
        <taxon>Neopterygii</taxon>
        <taxon>Teleostei</taxon>
        <taxon>Neoteleostei</taxon>
        <taxon>Acanthomorphata</taxon>
        <taxon>Ovalentaria</taxon>
        <taxon>Cichlomorphae</taxon>
        <taxon>Cichliformes</taxon>
        <taxon>Cichlidae</taxon>
        <taxon>African cichlids</taxon>
        <taxon>Pseudocrenilabrinae</taxon>
        <taxon>Oreochromini</taxon>
        <taxon>Oreochromis</taxon>
    </lineage>
</organism>
<evidence type="ECO:0000256" key="12">
    <source>
        <dbReference type="ARBA" id="ARBA00068253"/>
    </source>
</evidence>
<dbReference type="InterPro" id="IPR013136">
    <property type="entry name" value="WSTF_Acf1_Cbp146"/>
</dbReference>
<dbReference type="Pfam" id="PF15612">
    <property type="entry name" value="WHIM1"/>
    <property type="match status" value="1"/>
</dbReference>
<keyword evidence="7" id="KW-0805">Transcription regulation</keyword>
<keyword evidence="6" id="KW-0862">Zinc</keyword>
<feature type="domain" description="WAC" evidence="20">
    <location>
        <begin position="22"/>
        <end position="131"/>
    </location>
</feature>
<name>A0A668S2Q0_OREAU</name>
<dbReference type="GO" id="GO:0031445">
    <property type="term" value="P:regulation of heterochromatin formation"/>
    <property type="evidence" value="ECO:0007669"/>
    <property type="project" value="TreeGrafter"/>
</dbReference>
<evidence type="ECO:0000256" key="14">
    <source>
        <dbReference type="PROSITE-ProRule" id="PRU00146"/>
    </source>
</evidence>
<dbReference type="InterPro" id="IPR028942">
    <property type="entry name" value="WHIM1_dom"/>
</dbReference>
<dbReference type="PANTHER" id="PTHR46510:SF1">
    <property type="entry name" value="BROMODOMAIN ADJACENT TO ZINC FINGER DOMAIN PROTEIN 1A"/>
    <property type="match status" value="1"/>
</dbReference>